<dbReference type="SUPFAM" id="SSF55154">
    <property type="entry name" value="CYTH-like phosphatases"/>
    <property type="match status" value="1"/>
</dbReference>
<dbReference type="Gene3D" id="2.40.320.10">
    <property type="entry name" value="Hypothetical Protein Pfu-838710-001"/>
    <property type="match status" value="1"/>
</dbReference>
<dbReference type="CDD" id="cd07890">
    <property type="entry name" value="CYTH-like_AC_IV-like"/>
    <property type="match status" value="1"/>
</dbReference>
<evidence type="ECO:0000313" key="2">
    <source>
        <dbReference type="EMBL" id="KAI6661029.1"/>
    </source>
</evidence>
<name>A0AAV7KL09_9METZ</name>
<dbReference type="EMBL" id="JAKMXF010000022">
    <property type="protein sequence ID" value="KAI6661029.1"/>
    <property type="molecule type" value="Genomic_DNA"/>
</dbReference>
<dbReference type="Proteomes" id="UP001165289">
    <property type="component" value="Unassembled WGS sequence"/>
</dbReference>
<dbReference type="PROSITE" id="PS51707">
    <property type="entry name" value="CYTH"/>
    <property type="match status" value="1"/>
</dbReference>
<reference evidence="2 3" key="1">
    <citation type="journal article" date="2023" name="BMC Biol.">
        <title>The compact genome of the sponge Oopsacas minuta (Hexactinellida) is lacking key metazoan core genes.</title>
        <authorList>
            <person name="Santini S."/>
            <person name="Schenkelaars Q."/>
            <person name="Jourda C."/>
            <person name="Duchesne M."/>
            <person name="Belahbib H."/>
            <person name="Rocher C."/>
            <person name="Selva M."/>
            <person name="Riesgo A."/>
            <person name="Vervoort M."/>
            <person name="Leys S.P."/>
            <person name="Kodjabachian L."/>
            <person name="Le Bivic A."/>
            <person name="Borchiellini C."/>
            <person name="Claverie J.M."/>
            <person name="Renard E."/>
        </authorList>
    </citation>
    <scope>NUCLEOTIDE SEQUENCE [LARGE SCALE GENOMIC DNA]</scope>
    <source>
        <strain evidence="2">SPO-2</strain>
    </source>
</reference>
<sequence>MPQNIEIKARIPDNSTFEALKSYLVRKTQTSGKVISQRDTFFVTPKGRLKLREEIVDHPESTLIYYERTDQPGPKQSDFFKTSVPDPEGMKVVLKNTLGIRGEVSKERLLFMVAQTRVHLDKVAGLGIYMELEVLMEAKQTKEEGVEIAEALMTELKIDKDWLESKAYIDILEAK</sequence>
<dbReference type="InterPro" id="IPR008173">
    <property type="entry name" value="Adenylyl_cyclase_CyaB"/>
</dbReference>
<dbReference type="GO" id="GO:0016462">
    <property type="term" value="F:pyrophosphatase activity"/>
    <property type="evidence" value="ECO:0007669"/>
    <property type="project" value="UniProtKB-ARBA"/>
</dbReference>
<dbReference type="PANTHER" id="PTHR21028">
    <property type="entry name" value="SI:CH211-156B7.4"/>
    <property type="match status" value="1"/>
</dbReference>
<proteinExistence type="predicted"/>
<evidence type="ECO:0000313" key="3">
    <source>
        <dbReference type="Proteomes" id="UP001165289"/>
    </source>
</evidence>
<keyword evidence="3" id="KW-1185">Reference proteome</keyword>
<dbReference type="SMART" id="SM01118">
    <property type="entry name" value="CYTH"/>
    <property type="match status" value="1"/>
</dbReference>
<evidence type="ECO:0000259" key="1">
    <source>
        <dbReference type="PROSITE" id="PS51707"/>
    </source>
</evidence>
<dbReference type="InterPro" id="IPR023577">
    <property type="entry name" value="CYTH_domain"/>
</dbReference>
<dbReference type="InterPro" id="IPR033469">
    <property type="entry name" value="CYTH-like_dom_sf"/>
</dbReference>
<accession>A0AAV7KL09</accession>
<gene>
    <name evidence="2" type="ORF">LOD99_13751</name>
</gene>
<organism evidence="2 3">
    <name type="scientific">Oopsacas minuta</name>
    <dbReference type="NCBI Taxonomy" id="111878"/>
    <lineage>
        <taxon>Eukaryota</taxon>
        <taxon>Metazoa</taxon>
        <taxon>Porifera</taxon>
        <taxon>Hexactinellida</taxon>
        <taxon>Hexasterophora</taxon>
        <taxon>Lyssacinosida</taxon>
        <taxon>Leucopsacidae</taxon>
        <taxon>Oopsacas</taxon>
    </lineage>
</organism>
<feature type="domain" description="CYTH" evidence="1">
    <location>
        <begin position="2"/>
        <end position="174"/>
    </location>
</feature>
<dbReference type="AlphaFoldDB" id="A0AAV7KL09"/>
<dbReference type="PANTHER" id="PTHR21028:SF2">
    <property type="entry name" value="CYTH DOMAIN-CONTAINING PROTEIN"/>
    <property type="match status" value="1"/>
</dbReference>
<dbReference type="Pfam" id="PF01928">
    <property type="entry name" value="CYTH"/>
    <property type="match status" value="1"/>
</dbReference>
<protein>
    <recommendedName>
        <fullName evidence="1">CYTH domain-containing protein</fullName>
    </recommendedName>
</protein>
<comment type="caution">
    <text evidence="2">The sequence shown here is derived from an EMBL/GenBank/DDBJ whole genome shotgun (WGS) entry which is preliminary data.</text>
</comment>